<dbReference type="AlphaFoldDB" id="A0A9D3Z583"/>
<keyword evidence="1" id="KW-0812">Transmembrane</keyword>
<evidence type="ECO:0000256" key="1">
    <source>
        <dbReference type="SAM" id="Phobius"/>
    </source>
</evidence>
<comment type="caution">
    <text evidence="2">The sequence shown here is derived from an EMBL/GenBank/DDBJ whole genome shotgun (WGS) entry which is preliminary data.</text>
</comment>
<name>A0A9D3Z583_DREPO</name>
<keyword evidence="3" id="KW-1185">Reference proteome</keyword>
<proteinExistence type="predicted"/>
<keyword evidence="1" id="KW-1133">Transmembrane helix</keyword>
<reference evidence="2" key="2">
    <citation type="submission" date="2020-11" db="EMBL/GenBank/DDBJ databases">
        <authorList>
            <person name="McCartney M.A."/>
            <person name="Auch B."/>
            <person name="Kono T."/>
            <person name="Mallez S."/>
            <person name="Becker A."/>
            <person name="Gohl D.M."/>
            <person name="Silverstein K.A.T."/>
            <person name="Koren S."/>
            <person name="Bechman K.B."/>
            <person name="Herman A."/>
            <person name="Abrahante J.E."/>
            <person name="Garbe J."/>
        </authorList>
    </citation>
    <scope>NUCLEOTIDE SEQUENCE</scope>
    <source>
        <strain evidence="2">Duluth1</strain>
        <tissue evidence="2">Whole animal</tissue>
    </source>
</reference>
<sequence length="52" mass="6253">MLNSYMHHLLFRKECDNIPVTTVFLLLSIACMMLSEMEFPARKSRWWMQSDT</sequence>
<reference evidence="2" key="1">
    <citation type="journal article" date="2019" name="bioRxiv">
        <title>The Genome of the Zebra Mussel, Dreissena polymorpha: A Resource for Invasive Species Research.</title>
        <authorList>
            <person name="McCartney M.A."/>
            <person name="Auch B."/>
            <person name="Kono T."/>
            <person name="Mallez S."/>
            <person name="Zhang Y."/>
            <person name="Obille A."/>
            <person name="Becker A."/>
            <person name="Abrahante J.E."/>
            <person name="Garbe J."/>
            <person name="Badalamenti J.P."/>
            <person name="Herman A."/>
            <person name="Mangelson H."/>
            <person name="Liachko I."/>
            <person name="Sullivan S."/>
            <person name="Sone E.D."/>
            <person name="Koren S."/>
            <person name="Silverstein K.A.T."/>
            <person name="Beckman K.B."/>
            <person name="Gohl D.M."/>
        </authorList>
    </citation>
    <scope>NUCLEOTIDE SEQUENCE</scope>
    <source>
        <strain evidence="2">Duluth1</strain>
        <tissue evidence="2">Whole animal</tissue>
    </source>
</reference>
<dbReference type="Proteomes" id="UP000828390">
    <property type="component" value="Unassembled WGS sequence"/>
</dbReference>
<protein>
    <submittedName>
        <fullName evidence="2">Uncharacterized protein</fullName>
    </submittedName>
</protein>
<evidence type="ECO:0000313" key="3">
    <source>
        <dbReference type="Proteomes" id="UP000828390"/>
    </source>
</evidence>
<accession>A0A9D3Z583</accession>
<organism evidence="2 3">
    <name type="scientific">Dreissena polymorpha</name>
    <name type="common">Zebra mussel</name>
    <name type="synonym">Mytilus polymorpha</name>
    <dbReference type="NCBI Taxonomy" id="45954"/>
    <lineage>
        <taxon>Eukaryota</taxon>
        <taxon>Metazoa</taxon>
        <taxon>Spiralia</taxon>
        <taxon>Lophotrochozoa</taxon>
        <taxon>Mollusca</taxon>
        <taxon>Bivalvia</taxon>
        <taxon>Autobranchia</taxon>
        <taxon>Heteroconchia</taxon>
        <taxon>Euheterodonta</taxon>
        <taxon>Imparidentia</taxon>
        <taxon>Neoheterodontei</taxon>
        <taxon>Myida</taxon>
        <taxon>Dreissenoidea</taxon>
        <taxon>Dreissenidae</taxon>
        <taxon>Dreissena</taxon>
    </lineage>
</organism>
<keyword evidence="1" id="KW-0472">Membrane</keyword>
<feature type="transmembrane region" description="Helical" evidence="1">
    <location>
        <begin position="20"/>
        <end position="39"/>
    </location>
</feature>
<gene>
    <name evidence="2" type="ORF">DPMN_070510</name>
</gene>
<evidence type="ECO:0000313" key="2">
    <source>
        <dbReference type="EMBL" id="KAH3711011.1"/>
    </source>
</evidence>
<dbReference type="EMBL" id="JAIWYP010000014">
    <property type="protein sequence ID" value="KAH3711011.1"/>
    <property type="molecule type" value="Genomic_DNA"/>
</dbReference>